<dbReference type="AlphaFoldDB" id="A0A3B0YWE2"/>
<evidence type="ECO:0000256" key="1">
    <source>
        <dbReference type="SAM" id="MobiDB-lite"/>
    </source>
</evidence>
<dbReference type="EMBL" id="UOFM01000055">
    <property type="protein sequence ID" value="VAW73244.1"/>
    <property type="molecule type" value="Genomic_DNA"/>
</dbReference>
<reference evidence="2" key="1">
    <citation type="submission" date="2018-06" db="EMBL/GenBank/DDBJ databases">
        <authorList>
            <person name="Zhirakovskaya E."/>
        </authorList>
    </citation>
    <scope>NUCLEOTIDE SEQUENCE</scope>
</reference>
<gene>
    <name evidence="2" type="ORF">MNBD_GAMMA14-759</name>
</gene>
<proteinExistence type="predicted"/>
<protein>
    <submittedName>
        <fullName evidence="2">Uncharacterized protein</fullName>
    </submittedName>
</protein>
<feature type="region of interest" description="Disordered" evidence="1">
    <location>
        <begin position="54"/>
        <end position="74"/>
    </location>
</feature>
<dbReference type="Pfam" id="PF20549">
    <property type="entry name" value="DUF6763"/>
    <property type="match status" value="1"/>
</dbReference>
<sequence length="99" mass="11649">MSFQVSPKIGDWYKYTAGDAFEIVASDDDDETLELQYFDGTIEELDRETWETLHPQPVEPPEDWSGSMDISPEDTEQADIWAETEDWMRQVERMDQRLI</sequence>
<organism evidence="2">
    <name type="scientific">hydrothermal vent metagenome</name>
    <dbReference type="NCBI Taxonomy" id="652676"/>
    <lineage>
        <taxon>unclassified sequences</taxon>
        <taxon>metagenomes</taxon>
        <taxon>ecological metagenomes</taxon>
    </lineage>
</organism>
<name>A0A3B0YWE2_9ZZZZ</name>
<accession>A0A3B0YWE2</accession>
<evidence type="ECO:0000313" key="2">
    <source>
        <dbReference type="EMBL" id="VAW73244.1"/>
    </source>
</evidence>
<dbReference type="InterPro" id="IPR046651">
    <property type="entry name" value="DUF6763"/>
</dbReference>